<name>A0A9Q8P991_PASFU</name>
<evidence type="ECO:0000313" key="1">
    <source>
        <dbReference type="EMBL" id="UJO17807.1"/>
    </source>
</evidence>
<dbReference type="EMBL" id="CP090167">
    <property type="protein sequence ID" value="UJO17807.1"/>
    <property type="molecule type" value="Genomic_DNA"/>
</dbReference>
<reference evidence="1" key="2">
    <citation type="journal article" date="2022" name="Microb. Genom.">
        <title>A chromosome-scale genome assembly of the tomato pathogen Cladosporium fulvum reveals a compartmentalized genome architecture and the presence of a dispensable chromosome.</title>
        <authorList>
            <person name="Zaccaron A.Z."/>
            <person name="Chen L.H."/>
            <person name="Samaras A."/>
            <person name="Stergiopoulos I."/>
        </authorList>
    </citation>
    <scope>NUCLEOTIDE SEQUENCE</scope>
    <source>
        <strain evidence="1">Race5_Kim</strain>
    </source>
</reference>
<organism evidence="1 2">
    <name type="scientific">Passalora fulva</name>
    <name type="common">Tomato leaf mold</name>
    <name type="synonym">Cladosporium fulvum</name>
    <dbReference type="NCBI Taxonomy" id="5499"/>
    <lineage>
        <taxon>Eukaryota</taxon>
        <taxon>Fungi</taxon>
        <taxon>Dikarya</taxon>
        <taxon>Ascomycota</taxon>
        <taxon>Pezizomycotina</taxon>
        <taxon>Dothideomycetes</taxon>
        <taxon>Dothideomycetidae</taxon>
        <taxon>Mycosphaerellales</taxon>
        <taxon>Mycosphaerellaceae</taxon>
        <taxon>Fulvia</taxon>
    </lineage>
</organism>
<dbReference type="KEGG" id="ffu:CLAFUR5_05434"/>
<dbReference type="Proteomes" id="UP000756132">
    <property type="component" value="Chromosome 5"/>
</dbReference>
<protein>
    <submittedName>
        <fullName evidence="1">Uncharacterized protein</fullName>
    </submittedName>
</protein>
<dbReference type="OrthoDB" id="3649027at2759"/>
<dbReference type="OMA" id="MMKHFGL"/>
<proteinExistence type="predicted"/>
<dbReference type="RefSeq" id="XP_047762173.1">
    <property type="nucleotide sequence ID" value="XM_047904582.1"/>
</dbReference>
<sequence>MPYLRNRLAWATPVEVDLFGAHLDAYINLLPTVAVLRLCHRHGKASAISKIPVELLVLIEDFLTESERDKTREIWQAEYKCFQDKCEPMDHYDRSRVNDWRRMIRLDTARSEALAAEDVDERVNEFIIDHTGYFDVHMERGECWVERSESVGVVSKNQQRKRREIMMKHFGLDFWFSRTRVAGESDNHGYSAAEATLAYLKLPQSHNGGRWFDLSPEERDNKQFCFMASSAMEIVGDLALPADGRAKMRRCLSFLGLKPHKHETEHTGELSARDIPMDEREKSINTWPRLTVLSELGASTDDYAESS</sequence>
<reference evidence="1" key="1">
    <citation type="submission" date="2021-12" db="EMBL/GenBank/DDBJ databases">
        <authorList>
            <person name="Zaccaron A."/>
            <person name="Stergiopoulos I."/>
        </authorList>
    </citation>
    <scope>NUCLEOTIDE SEQUENCE</scope>
    <source>
        <strain evidence="1">Race5_Kim</strain>
    </source>
</reference>
<evidence type="ECO:0000313" key="2">
    <source>
        <dbReference type="Proteomes" id="UP000756132"/>
    </source>
</evidence>
<keyword evidence="2" id="KW-1185">Reference proteome</keyword>
<gene>
    <name evidence="1" type="ORF">CLAFUR5_05434</name>
</gene>
<accession>A0A9Q8P991</accession>
<dbReference type="GeneID" id="71985312"/>
<dbReference type="AlphaFoldDB" id="A0A9Q8P991"/>